<evidence type="ECO:0000313" key="2">
    <source>
        <dbReference type="EMBL" id="KAL3624143.1"/>
    </source>
</evidence>
<evidence type="ECO:0000313" key="3">
    <source>
        <dbReference type="Proteomes" id="UP001632038"/>
    </source>
</evidence>
<comment type="caution">
    <text evidence="2">The sequence shown here is derived from an EMBL/GenBank/DDBJ whole genome shotgun (WGS) entry which is preliminary data.</text>
</comment>
<dbReference type="PANTHER" id="PTHR34190:SF10">
    <property type="entry name" value="TERNARY COMPLEX FACTOR MIP1 LEUCINE-ZIPPER DOMAIN-CONTAINING PROTEIN"/>
    <property type="match status" value="1"/>
</dbReference>
<reference evidence="3" key="1">
    <citation type="journal article" date="2024" name="IScience">
        <title>Strigolactones Initiate the Formation of Haustorium-like Structures in Castilleja.</title>
        <authorList>
            <person name="Buerger M."/>
            <person name="Peterson D."/>
            <person name="Chory J."/>
        </authorList>
    </citation>
    <scope>NUCLEOTIDE SEQUENCE [LARGE SCALE GENOMIC DNA]</scope>
</reference>
<accession>A0ABD3C2Y7</accession>
<keyword evidence="3" id="KW-1185">Reference proteome</keyword>
<dbReference type="EMBL" id="JAVIJP010000054">
    <property type="protein sequence ID" value="KAL3624143.1"/>
    <property type="molecule type" value="Genomic_DNA"/>
</dbReference>
<name>A0ABD3C2Y7_9LAMI</name>
<feature type="region of interest" description="Disordered" evidence="1">
    <location>
        <begin position="76"/>
        <end position="110"/>
    </location>
</feature>
<gene>
    <name evidence="2" type="ORF">CASFOL_032959</name>
</gene>
<proteinExistence type="predicted"/>
<dbReference type="Proteomes" id="UP001632038">
    <property type="component" value="Unassembled WGS sequence"/>
</dbReference>
<organism evidence="2 3">
    <name type="scientific">Castilleja foliolosa</name>
    <dbReference type="NCBI Taxonomy" id="1961234"/>
    <lineage>
        <taxon>Eukaryota</taxon>
        <taxon>Viridiplantae</taxon>
        <taxon>Streptophyta</taxon>
        <taxon>Embryophyta</taxon>
        <taxon>Tracheophyta</taxon>
        <taxon>Spermatophyta</taxon>
        <taxon>Magnoliopsida</taxon>
        <taxon>eudicotyledons</taxon>
        <taxon>Gunneridae</taxon>
        <taxon>Pentapetalae</taxon>
        <taxon>asterids</taxon>
        <taxon>lamiids</taxon>
        <taxon>Lamiales</taxon>
        <taxon>Orobanchaceae</taxon>
        <taxon>Pedicularideae</taxon>
        <taxon>Castillejinae</taxon>
        <taxon>Castilleja</taxon>
    </lineage>
</organism>
<evidence type="ECO:0000256" key="1">
    <source>
        <dbReference type="SAM" id="MobiDB-lite"/>
    </source>
</evidence>
<dbReference type="PANTHER" id="PTHR34190">
    <property type="entry name" value="EXPRESSED PROTEIN"/>
    <property type="match status" value="1"/>
</dbReference>
<dbReference type="AlphaFoldDB" id="A0ABD3C2Y7"/>
<sequence>MDRNENQETNSFVPVIARLDRLDRVLKLLEEKHNSMSSKREDYKTLSLALEEVQHKGTVIDRIALLENRVLQLSLEMDEGNTSKSSSSTVHVSETTLKDPDKQDDDDDDNCIIQLKSKGRKKKPEKRCLPMFRLRC</sequence>
<feature type="compositionally biased region" description="Low complexity" evidence="1">
    <location>
        <begin position="82"/>
        <end position="95"/>
    </location>
</feature>
<protein>
    <submittedName>
        <fullName evidence="2">Uncharacterized protein</fullName>
    </submittedName>
</protein>